<dbReference type="AlphaFoldDB" id="A0A444ZW97"/>
<dbReference type="PANTHER" id="PTHR31973:SF189">
    <property type="entry name" value="TRANSPOSASE, MUDR, PLANT, MULE TRANSPOSASE DOMAIN PROTEIN-RELATED"/>
    <property type="match status" value="1"/>
</dbReference>
<dbReference type="Proteomes" id="UP000289738">
    <property type="component" value="Chromosome B03"/>
</dbReference>
<feature type="compositionally biased region" description="Basic residues" evidence="1">
    <location>
        <begin position="438"/>
        <end position="447"/>
    </location>
</feature>
<name>A0A444ZW97_ARAHY</name>
<feature type="region of interest" description="Disordered" evidence="1">
    <location>
        <begin position="152"/>
        <end position="175"/>
    </location>
</feature>
<dbReference type="PANTHER" id="PTHR31973">
    <property type="entry name" value="POLYPROTEIN, PUTATIVE-RELATED"/>
    <property type="match status" value="1"/>
</dbReference>
<feature type="region of interest" description="Disordered" evidence="1">
    <location>
        <begin position="436"/>
        <end position="463"/>
    </location>
</feature>
<evidence type="ECO:0000256" key="1">
    <source>
        <dbReference type="SAM" id="MobiDB-lite"/>
    </source>
</evidence>
<proteinExistence type="predicted"/>
<sequence length="584" mass="65941">MDMARIEVKDDMVEVYVVHKTSEVGEDVQAGQITAPAERSDKAGPGPIVVYEGLVVGLGSKAATDGPTEVDEVGSISEGSCEDGRGCAAVEEEEEFSETSDDDDYEPRGSESSWSSDSIAKNASYHSLDSLDFGDSDDDREGAEGLVDVNITEEGEKESIPSQSQGQSSQLAAPNVGNEKIVGRFGDKDAGYNSENFLDIPLSDDEDYMGKRYPIHRPLKNMSEYKWEVGTLYVSREEFKECATAYAVSSGRSLRFSKVDLKRVKVECVEGCEWYAYCGKMKHERSWQLKSCNNKHNCSRELKIGIMHAKWLSKVFLNKIAENPKIKLTTLMRKAYTKWNVELTKSKASRVRQFALDEVQGTYIEQYRRKFQLFGISCAHAMTCIRKMCFNVDTYVADYYKKAAYIFCYQHVVFPVNGPNLWDRTQFDDVLPPTYRKPIGRPKKKRTRAADEQSNRSCPKKCKVTPTPAVNIAANSTSKGRSRRGVRKVSDSLLRQLLVRLLRVKIGSKRETITNHPHTQRESQLPAPSNHKLFRKGLKWIIHKLLLHQPPTTPRVLPSPVKKVTQSQLRFRAKIPPTAWKNVE</sequence>
<keyword evidence="3" id="KW-1185">Reference proteome</keyword>
<feature type="compositionally biased region" description="Acidic residues" evidence="1">
    <location>
        <begin position="90"/>
        <end position="105"/>
    </location>
</feature>
<evidence type="ECO:0000313" key="2">
    <source>
        <dbReference type="EMBL" id="RYR18449.1"/>
    </source>
</evidence>
<gene>
    <name evidence="2" type="ORF">Ahy_B03g063071</name>
</gene>
<feature type="compositionally biased region" description="Polar residues" evidence="1">
    <location>
        <begin position="110"/>
        <end position="119"/>
    </location>
</feature>
<organism evidence="2 3">
    <name type="scientific">Arachis hypogaea</name>
    <name type="common">Peanut</name>
    <dbReference type="NCBI Taxonomy" id="3818"/>
    <lineage>
        <taxon>Eukaryota</taxon>
        <taxon>Viridiplantae</taxon>
        <taxon>Streptophyta</taxon>
        <taxon>Embryophyta</taxon>
        <taxon>Tracheophyta</taxon>
        <taxon>Spermatophyta</taxon>
        <taxon>Magnoliopsida</taxon>
        <taxon>eudicotyledons</taxon>
        <taxon>Gunneridae</taxon>
        <taxon>Pentapetalae</taxon>
        <taxon>rosids</taxon>
        <taxon>fabids</taxon>
        <taxon>Fabales</taxon>
        <taxon>Fabaceae</taxon>
        <taxon>Papilionoideae</taxon>
        <taxon>50 kb inversion clade</taxon>
        <taxon>dalbergioids sensu lato</taxon>
        <taxon>Dalbergieae</taxon>
        <taxon>Pterocarpus clade</taxon>
        <taxon>Arachis</taxon>
    </lineage>
</organism>
<accession>A0A444ZW97</accession>
<feature type="region of interest" description="Disordered" evidence="1">
    <location>
        <begin position="62"/>
        <end position="119"/>
    </location>
</feature>
<comment type="caution">
    <text evidence="2">The sequence shown here is derived from an EMBL/GenBank/DDBJ whole genome shotgun (WGS) entry which is preliminary data.</text>
</comment>
<reference evidence="2 3" key="1">
    <citation type="submission" date="2019-01" db="EMBL/GenBank/DDBJ databases">
        <title>Sequencing of cultivated peanut Arachis hypogaea provides insights into genome evolution and oil improvement.</title>
        <authorList>
            <person name="Chen X."/>
        </authorList>
    </citation>
    <scope>NUCLEOTIDE SEQUENCE [LARGE SCALE GENOMIC DNA]</scope>
    <source>
        <strain evidence="3">cv. Fuhuasheng</strain>
        <tissue evidence="2">Leaves</tissue>
    </source>
</reference>
<dbReference type="EMBL" id="SDMP01000013">
    <property type="protein sequence ID" value="RYR18449.1"/>
    <property type="molecule type" value="Genomic_DNA"/>
</dbReference>
<protein>
    <submittedName>
        <fullName evidence="2">Uncharacterized protein</fullName>
    </submittedName>
</protein>
<evidence type="ECO:0000313" key="3">
    <source>
        <dbReference type="Proteomes" id="UP000289738"/>
    </source>
</evidence>